<dbReference type="SUPFAM" id="SSF52518">
    <property type="entry name" value="Thiamin diphosphate-binding fold (THDP-binding)"/>
    <property type="match status" value="2"/>
</dbReference>
<accession>A0A839QJW2</accession>
<comment type="caution">
    <text evidence="8">The sequence shown here is derived from an EMBL/GenBank/DDBJ whole genome shotgun (WGS) entry which is preliminary data.</text>
</comment>
<evidence type="ECO:0000256" key="3">
    <source>
        <dbReference type="ARBA" id="ARBA00022532"/>
    </source>
</evidence>
<evidence type="ECO:0000313" key="8">
    <source>
        <dbReference type="EMBL" id="MBB2996130.1"/>
    </source>
</evidence>
<dbReference type="GO" id="GO:0000287">
    <property type="term" value="F:magnesium ion binding"/>
    <property type="evidence" value="ECO:0007669"/>
    <property type="project" value="UniProtKB-ARBA"/>
</dbReference>
<dbReference type="SMART" id="SM00861">
    <property type="entry name" value="Transket_pyr"/>
    <property type="match status" value="1"/>
</dbReference>
<dbReference type="SUPFAM" id="SSF52922">
    <property type="entry name" value="TK C-terminal domain-like"/>
    <property type="match status" value="1"/>
</dbReference>
<evidence type="ECO:0000256" key="1">
    <source>
        <dbReference type="ARBA" id="ARBA00001964"/>
    </source>
</evidence>
<dbReference type="CDD" id="cd07036">
    <property type="entry name" value="TPP_PYR_E1-PDHc-beta_like"/>
    <property type="match status" value="1"/>
</dbReference>
<dbReference type="InterPro" id="IPR017596">
    <property type="entry name" value="PdhA/BkdA"/>
</dbReference>
<dbReference type="AlphaFoldDB" id="A0A839QJW2"/>
<sequence>MSPFEAQHQAHSGAAEYLQMITPEGERILCPELDGHVADIDTEALAELYVDMVAIRRLDAEGTALQRQGELGLWAPLLGQEAAQIGAGRALATGDYVFPSYREHGIGYCRGVEPGDMLRMWRGAAPSGWDPNEFNMADQQIVIGAQTLHAAGYAMGLRLDGAPDAAITFFGDGATSQGDVNEAMVFATSFAAPLVFFCQNNQWAISVPVGVQAHAPLARRAAGFGMPALRVDGNDVLVVLAATRAALEHARNGQGPSFIEAVTYRMGAHTTADDPSRYRDELELETWRARDPIDRVATLLRSLGADLDSVTARAAAVADGLAAGMRAAIERMPDPGPDELFAHVYAEPHPLLELQQRRYGRYLDQFAAAHERGGRGMSTMTMARALNTGLRAALDHDPKVVLMGEDIGVLGGVFRITDGLQKDFGAHRVIDTPLAEAGIVGTAIGLAFRGYRPVVEIQFDGFVYPAFDQIVSQLAKMHNRTRGRVRMPVTIRIPFGGGIGSPEHHSESPEAYFAHTAGLRVVAPSNPQDACTLLRQAIASDDPVIFLEPKRRYHEKGEVDPEAPGDPWGSAAVARPGTDVTLVAYGPLVKTALDAATAAAGEGISVEVIDLRSLSPVDYPLLAASVRKTGKLVITHEAGASGGLGADIAASLTERCFNYLEHAPVRVTGFDVPYPPSKLESHHLPDLDRILDGVDRVMGRDNSLSGEQE</sequence>
<keyword evidence="9" id="KW-1185">Reference proteome</keyword>
<dbReference type="CDD" id="cd02000">
    <property type="entry name" value="TPP_E1_PDC_ADC_BCADC"/>
    <property type="match status" value="1"/>
</dbReference>
<feature type="domain" description="Transketolase-like pyrimidine-binding" evidence="7">
    <location>
        <begin position="380"/>
        <end position="555"/>
    </location>
</feature>
<comment type="cofactor">
    <cofactor evidence="1">
        <name>thiamine diphosphate</name>
        <dbReference type="ChEBI" id="CHEBI:58937"/>
    </cofactor>
</comment>
<comment type="catalytic activity">
    <reaction evidence="6">
        <text>N(6)-[(R)-lipoyl]-L-lysyl-[protein] + 2-oxoglutarate + H(+) = N(6)-[(R)-S(8)-succinyldihydrolipoyl]-L-lysyl-[protein] + CO2</text>
        <dbReference type="Rhea" id="RHEA:12188"/>
        <dbReference type="Rhea" id="RHEA-COMP:10474"/>
        <dbReference type="Rhea" id="RHEA-COMP:20092"/>
        <dbReference type="ChEBI" id="CHEBI:15378"/>
        <dbReference type="ChEBI" id="CHEBI:16526"/>
        <dbReference type="ChEBI" id="CHEBI:16810"/>
        <dbReference type="ChEBI" id="CHEBI:83099"/>
        <dbReference type="ChEBI" id="CHEBI:83120"/>
        <dbReference type="EC" id="1.2.4.2"/>
    </reaction>
</comment>
<dbReference type="GO" id="GO:0004591">
    <property type="term" value="F:oxoglutarate dehydrogenase (succinyl-transferring) activity"/>
    <property type="evidence" value="ECO:0007669"/>
    <property type="project" value="UniProtKB-EC"/>
</dbReference>
<dbReference type="Gene3D" id="3.40.50.920">
    <property type="match status" value="1"/>
</dbReference>
<keyword evidence="8" id="KW-0670">Pyruvate</keyword>
<dbReference type="FunFam" id="3.40.50.920:FF:000001">
    <property type="entry name" value="Pyruvate dehydrogenase E1 beta subunit"/>
    <property type="match status" value="1"/>
</dbReference>
<dbReference type="PANTHER" id="PTHR43257">
    <property type="entry name" value="PYRUVATE DEHYDROGENASE E1 COMPONENT BETA SUBUNIT"/>
    <property type="match status" value="1"/>
</dbReference>
<dbReference type="Proteomes" id="UP000523000">
    <property type="component" value="Unassembled WGS sequence"/>
</dbReference>
<proteinExistence type="predicted"/>
<dbReference type="EC" id="2.3.1.61" evidence="2"/>
<dbReference type="InterPro" id="IPR009014">
    <property type="entry name" value="Transketo_C/PFOR_II"/>
</dbReference>
<dbReference type="InterPro" id="IPR033248">
    <property type="entry name" value="Transketolase_C"/>
</dbReference>
<evidence type="ECO:0000259" key="7">
    <source>
        <dbReference type="SMART" id="SM00861"/>
    </source>
</evidence>
<dbReference type="Pfam" id="PF02779">
    <property type="entry name" value="Transket_pyr"/>
    <property type="match status" value="1"/>
</dbReference>
<evidence type="ECO:0000256" key="5">
    <source>
        <dbReference type="ARBA" id="ARBA00023052"/>
    </source>
</evidence>
<evidence type="ECO:0000313" key="9">
    <source>
        <dbReference type="Proteomes" id="UP000523000"/>
    </source>
</evidence>
<dbReference type="EMBL" id="JACHVS010000001">
    <property type="protein sequence ID" value="MBB2996130.1"/>
    <property type="molecule type" value="Genomic_DNA"/>
</dbReference>
<gene>
    <name evidence="8" type="ORF">E9229_002321</name>
</gene>
<dbReference type="NCBIfam" id="TIGR03181">
    <property type="entry name" value="PDH_E1_alph_x"/>
    <property type="match status" value="1"/>
</dbReference>
<dbReference type="InterPro" id="IPR029061">
    <property type="entry name" value="THDP-binding"/>
</dbReference>
<reference evidence="8 9" key="1">
    <citation type="submission" date="2020-08" db="EMBL/GenBank/DDBJ databases">
        <title>Sequencing the genomes of 1000 actinobacteria strains.</title>
        <authorList>
            <person name="Klenk H.-P."/>
        </authorList>
    </citation>
    <scope>NUCLEOTIDE SEQUENCE [LARGE SCALE GENOMIC DNA]</scope>
    <source>
        <strain evidence="8 9">DSM 22826</strain>
    </source>
</reference>
<dbReference type="GO" id="GO:0006099">
    <property type="term" value="P:tricarboxylic acid cycle"/>
    <property type="evidence" value="ECO:0007669"/>
    <property type="project" value="UniProtKB-KW"/>
</dbReference>
<evidence type="ECO:0000256" key="2">
    <source>
        <dbReference type="ARBA" id="ARBA00012945"/>
    </source>
</evidence>
<dbReference type="Gene3D" id="3.40.50.970">
    <property type="match status" value="2"/>
</dbReference>
<dbReference type="GO" id="GO:0004149">
    <property type="term" value="F:dihydrolipoyllysine-residue succinyltransferase activity"/>
    <property type="evidence" value="ECO:0007669"/>
    <property type="project" value="UniProtKB-EC"/>
</dbReference>
<dbReference type="PANTHER" id="PTHR43257:SF2">
    <property type="entry name" value="PYRUVATE DEHYDROGENASE E1 COMPONENT SUBUNIT BETA"/>
    <property type="match status" value="1"/>
</dbReference>
<keyword evidence="5" id="KW-0786">Thiamine pyrophosphate</keyword>
<organism evidence="8 9">
    <name type="scientific">Paeniglutamicibacter cryotolerans</name>
    <dbReference type="NCBI Taxonomy" id="670079"/>
    <lineage>
        <taxon>Bacteria</taxon>
        <taxon>Bacillati</taxon>
        <taxon>Actinomycetota</taxon>
        <taxon>Actinomycetes</taxon>
        <taxon>Micrococcales</taxon>
        <taxon>Micrococcaceae</taxon>
        <taxon>Paeniglutamicibacter</taxon>
    </lineage>
</organism>
<evidence type="ECO:0000256" key="6">
    <source>
        <dbReference type="ARBA" id="ARBA00051911"/>
    </source>
</evidence>
<dbReference type="InterPro" id="IPR001017">
    <property type="entry name" value="DH_E1"/>
</dbReference>
<keyword evidence="4" id="KW-0560">Oxidoreductase</keyword>
<evidence type="ECO:0000256" key="4">
    <source>
        <dbReference type="ARBA" id="ARBA00023002"/>
    </source>
</evidence>
<dbReference type="Pfam" id="PF00676">
    <property type="entry name" value="E1_dh"/>
    <property type="match status" value="1"/>
</dbReference>
<dbReference type="InterPro" id="IPR005475">
    <property type="entry name" value="Transketolase-like_Pyr-bd"/>
</dbReference>
<protein>
    <recommendedName>
        <fullName evidence="2">dihydrolipoyllysine-residue succinyltransferase</fullName>
        <ecNumber evidence="2">2.3.1.61</ecNumber>
    </recommendedName>
</protein>
<dbReference type="FunFam" id="3.40.50.970:FF:000001">
    <property type="entry name" value="Pyruvate dehydrogenase E1 beta subunit"/>
    <property type="match status" value="1"/>
</dbReference>
<keyword evidence="3" id="KW-0816">Tricarboxylic acid cycle</keyword>
<dbReference type="Pfam" id="PF02780">
    <property type="entry name" value="Transketolase_C"/>
    <property type="match status" value="1"/>
</dbReference>
<name>A0A839QJW2_9MICC</name>